<reference evidence="1 2" key="1">
    <citation type="submission" date="2019-03" db="EMBL/GenBank/DDBJ databases">
        <title>Freshwater and sediment microbial communities from various areas in North America, analyzing microbe dynamics in response to fracking.</title>
        <authorList>
            <person name="Lamendella R."/>
        </authorList>
    </citation>
    <scope>NUCLEOTIDE SEQUENCE [LARGE SCALE GENOMIC DNA]</scope>
    <source>
        <strain evidence="1 2">114D</strain>
    </source>
</reference>
<dbReference type="AlphaFoldDB" id="A0A4R6H922"/>
<proteinExistence type="predicted"/>
<evidence type="ECO:0000313" key="2">
    <source>
        <dbReference type="Proteomes" id="UP000294848"/>
    </source>
</evidence>
<accession>A0A4R6H922</accession>
<gene>
    <name evidence="1" type="ORF">DET52_101160</name>
</gene>
<dbReference type="RefSeq" id="WP_133462966.1">
    <property type="nucleotide sequence ID" value="NZ_SNWI01000001.1"/>
</dbReference>
<dbReference type="Proteomes" id="UP000294848">
    <property type="component" value="Unassembled WGS sequence"/>
</dbReference>
<organism evidence="1 2">
    <name type="scientific">Sunxiuqinia elliptica</name>
    <dbReference type="NCBI Taxonomy" id="655355"/>
    <lineage>
        <taxon>Bacteria</taxon>
        <taxon>Pseudomonadati</taxon>
        <taxon>Bacteroidota</taxon>
        <taxon>Bacteroidia</taxon>
        <taxon>Marinilabiliales</taxon>
        <taxon>Prolixibacteraceae</taxon>
        <taxon>Sunxiuqinia</taxon>
    </lineage>
</organism>
<dbReference type="EMBL" id="SNWI01000001">
    <property type="protein sequence ID" value="TDO04812.1"/>
    <property type="molecule type" value="Genomic_DNA"/>
</dbReference>
<protein>
    <submittedName>
        <fullName evidence="1">Uncharacterized protein</fullName>
    </submittedName>
</protein>
<comment type="caution">
    <text evidence="1">The sequence shown here is derived from an EMBL/GenBank/DDBJ whole genome shotgun (WGS) entry which is preliminary data.</text>
</comment>
<sequence>MILTGHSGAYSLHQLTETEVNVILAIVHTADRRCFEQQDENGSWYSNDDFVLLLTDEQRTALAKLGEEIGLLYSE</sequence>
<evidence type="ECO:0000313" key="1">
    <source>
        <dbReference type="EMBL" id="TDO04812.1"/>
    </source>
</evidence>
<name>A0A4R6H922_9BACT</name>